<keyword evidence="3" id="KW-1133">Transmembrane helix</keyword>
<feature type="coiled-coil region" evidence="1">
    <location>
        <begin position="1672"/>
        <end position="1731"/>
    </location>
</feature>
<dbReference type="Ensembl" id="ENSMALT00000022619.1">
    <property type="protein sequence ID" value="ENSMALP00000022193.1"/>
    <property type="gene ID" value="ENSMALG00000015417.1"/>
</dbReference>
<feature type="coiled-coil region" evidence="1">
    <location>
        <begin position="1454"/>
        <end position="1544"/>
    </location>
</feature>
<name>A0A3Q3JPH2_MONAL</name>
<dbReference type="Proteomes" id="UP000261600">
    <property type="component" value="Unplaced"/>
</dbReference>
<protein>
    <recommendedName>
        <fullName evidence="6">Golgin B1</fullName>
    </recommendedName>
</protein>
<feature type="region of interest" description="Disordered" evidence="2">
    <location>
        <begin position="854"/>
        <end position="889"/>
    </location>
</feature>
<feature type="transmembrane region" description="Helical" evidence="3">
    <location>
        <begin position="1889"/>
        <end position="1909"/>
    </location>
</feature>
<organism evidence="4 5">
    <name type="scientific">Monopterus albus</name>
    <name type="common">Swamp eel</name>
    <dbReference type="NCBI Taxonomy" id="43700"/>
    <lineage>
        <taxon>Eukaryota</taxon>
        <taxon>Metazoa</taxon>
        <taxon>Chordata</taxon>
        <taxon>Craniata</taxon>
        <taxon>Vertebrata</taxon>
        <taxon>Euteleostomi</taxon>
        <taxon>Actinopterygii</taxon>
        <taxon>Neopterygii</taxon>
        <taxon>Teleostei</taxon>
        <taxon>Neoteleostei</taxon>
        <taxon>Acanthomorphata</taxon>
        <taxon>Anabantaria</taxon>
        <taxon>Synbranchiformes</taxon>
        <taxon>Synbranchidae</taxon>
        <taxon>Monopterus</taxon>
    </lineage>
</organism>
<reference evidence="4" key="2">
    <citation type="submission" date="2025-09" db="UniProtKB">
        <authorList>
            <consortium name="Ensembl"/>
        </authorList>
    </citation>
    <scope>IDENTIFICATION</scope>
</reference>
<keyword evidence="3" id="KW-0812">Transmembrane</keyword>
<dbReference type="InterPro" id="IPR026202">
    <property type="entry name" value="GOLGB1"/>
</dbReference>
<keyword evidence="1" id="KW-0175">Coiled coil</keyword>
<feature type="coiled-coil region" evidence="1">
    <location>
        <begin position="223"/>
        <end position="274"/>
    </location>
</feature>
<evidence type="ECO:0008006" key="6">
    <source>
        <dbReference type="Google" id="ProtNLM"/>
    </source>
</evidence>
<feature type="compositionally biased region" description="Basic and acidic residues" evidence="2">
    <location>
        <begin position="860"/>
        <end position="889"/>
    </location>
</feature>
<feature type="coiled-coil region" evidence="1">
    <location>
        <begin position="420"/>
        <end position="454"/>
    </location>
</feature>
<feature type="coiled-coil region" evidence="1">
    <location>
        <begin position="502"/>
        <end position="574"/>
    </location>
</feature>
<reference evidence="4" key="1">
    <citation type="submission" date="2025-08" db="UniProtKB">
        <authorList>
            <consortium name="Ensembl"/>
        </authorList>
    </citation>
    <scope>IDENTIFICATION</scope>
</reference>
<feature type="compositionally biased region" description="Polar residues" evidence="2">
    <location>
        <begin position="392"/>
        <end position="402"/>
    </location>
</feature>
<evidence type="ECO:0000313" key="4">
    <source>
        <dbReference type="Ensembl" id="ENSMALP00000022193.1"/>
    </source>
</evidence>
<feature type="region of interest" description="Disordered" evidence="2">
    <location>
        <begin position="384"/>
        <end position="417"/>
    </location>
</feature>
<keyword evidence="3" id="KW-0472">Membrane</keyword>
<accession>A0A3Q3JPH2</accession>
<keyword evidence="5" id="KW-1185">Reference proteome</keyword>
<evidence type="ECO:0000313" key="5">
    <source>
        <dbReference type="Proteomes" id="UP000261600"/>
    </source>
</evidence>
<feature type="coiled-coil region" evidence="1">
    <location>
        <begin position="1794"/>
        <end position="1821"/>
    </location>
</feature>
<dbReference type="PANTHER" id="PTHR18887">
    <property type="entry name" value="GOLGI-ASSOCIATED PROTEIN GCP360-RELATED"/>
    <property type="match status" value="1"/>
</dbReference>
<dbReference type="PANTHER" id="PTHR18887:SF4">
    <property type="entry name" value="GOLGIN SUBFAMILY B MEMBER 1-LIKE"/>
    <property type="match status" value="1"/>
</dbReference>
<feature type="coiled-coil region" evidence="1">
    <location>
        <begin position="1581"/>
        <end position="1639"/>
    </location>
</feature>
<dbReference type="GO" id="GO:0005794">
    <property type="term" value="C:Golgi apparatus"/>
    <property type="evidence" value="ECO:0007669"/>
    <property type="project" value="InterPro"/>
</dbReference>
<evidence type="ECO:0000256" key="3">
    <source>
        <dbReference type="SAM" id="Phobius"/>
    </source>
</evidence>
<feature type="coiled-coil region" evidence="1">
    <location>
        <begin position="1132"/>
        <end position="1240"/>
    </location>
</feature>
<sequence length="1910" mass="218845">LLFWSPAHYAPCLSPKGPGSPRGAAGGGEATAEELAERLSQTEQLVTQLKELIREKDAALHAKDDQLKELTERLRRLQVERESLESKMEAEKHVMRAQLRDLMEKQQAELQRVTTQHQVQIDQTQRDLLGQLEELRRVSVAVPPASQEAPGGGAMLTDSASIQRIAELEAQAKQKRDEASRSEAKFLKMKAWSKTRIRQLEEELKKIQAGAAAPDLTALRSRITALEEEREENLWKVEQYKELKTNNEMLEAKLVVYEEQQRALQADLEQFTKRAASQASESGSADDTQSQVLEWQEMVAEAVSARDRASEEKTAMALRISHIEEEREGKVFDDWFFPGCSDPALATRQQEMEEELAQARGLDQHRAKKLTALAQRSLQEDFEFDGHASFQDPRSTSESTTPMEGENMGGWWPEYSTPDTDGLRSVVEELELERNQLQEQILSLEERCQGLEDRLQLQARIEALQVTFDVNEDEQPFWASQNESEKLQSQVASLRFQQSRDAENHQLLVNNLNEQLKGLTETQECLESSLVEKENTLAKTSEKLELINSLRESLSEKEVQYKEVTDKLLQTENAVRFITVHCLENVSKKCSSSEKQCFKLKTEVADLMQKLTVLKEKTQKQELTIETLQTELDQTSEELDKLNTTHLEERAQLIHDLQSCEREIDSLKDILLEKDKEISVLSGNMVEYAEQITVLKHEIKLKEQNLVHIENALNKAEREAKIIRDSQNSDQQTLNSKITELAGKLKDAEMELASAKEERESKLTELEHLIKQADEDKKTILDLRGEIQKHTVRLVLELKSFKEEHNKLLAQVDKYRSEMQTLSRQLEQQEQSEEHIKRDIQEKLETIASLENQLKANDQQTRDERQKFNSELQIRDSENQKLSDELQRKSENISKLKNMLKSVKTENEQLLDRLKGLNEELELQKQNLKELQEKLTAAVELNSGLEDQVRCLTQEKERLDMKVTDSIKIISEVTAEKDSLLAKISILETQHSQNNKIIEGLQKDKEELTVRSNELNKVLDQSTHSHSEILAKTNECSHLNQLLREREEKVTQLQEQVQSLTSKVDQLQHDMAEKEKTASDLCVHSLTEDNQRLQDELAQNTKSLSDVATERSFLQEKNSGLEIQISDNQKIIDSLLKEKEQLTVAADELRKVLKEGELSHSAGLLEKTSECDNLSKTLREKEEQLQSLHKQAETLKMQVSQLTVSLNEKKQTVTEQRSQLEAQQNQLLQLQDTVSMLQEQGSVLKSGLMEKDMVLQQKAEECSVYQKDVLLQRDLISQMQGEVEALRQERLEANKQIEQKEQTLKELTNEFQKHTDELDKQNNSVISLSSQLSAMNVNAADMEVEVTNLKAAVQKLSAENSQLIQHEDQRKAEIVHLKDSIQALSEQNAKLKSELQKIVMDLSKAQEEVTNLKAAVSDRDKELKTACSERETLNLTMQEKNDCLKQQESLVNQIQLLSTESENLKKMAEETQSAFTHLQEKHAAKLEELQDVKNQLSQRTDEVSSLRKLLDDSSSEHQAAKTAIETLRNELSAIHHKLQKTEDLNAKLLKEKDEVFASHQANVSLLTVEIENQYTAQAKHASQLVSEMQKLEEQNKKLNKEITLLKQEHQKYLTVTNENTHLQQEVRKLIVEKEELERRHHQTWTSQAELQVQMERQSSSTSEIMGTLVSEKERLQAQVSAKDEELFQLRENIQKIEQVLRDSEKEWLLVLDREKQEKNLLAEQLKSLQQAVEERGAVAAQLRAVSQTLRDTQNRCHWLESQVQGRVQGQVQGAVFAAVAPGAPQERSSDIVVAEAAEQSLADERARRETAEEALRLSEDRAKSLPRHSQRDFSIEVETDEEWEALSLNPNQPLITRKVKGGVVACRRWIRGRSLYFSRLLTGRVRSRYFFLAYLLMIHVLVLMCLTGAL</sequence>
<feature type="coiled-coil region" evidence="1">
    <location>
        <begin position="1276"/>
        <end position="1422"/>
    </location>
</feature>
<evidence type="ECO:0000256" key="1">
    <source>
        <dbReference type="SAM" id="Coils"/>
    </source>
</evidence>
<evidence type="ECO:0000256" key="2">
    <source>
        <dbReference type="SAM" id="MobiDB-lite"/>
    </source>
</evidence>
<dbReference type="Gene3D" id="1.10.287.1490">
    <property type="match status" value="2"/>
</dbReference>
<feature type="region of interest" description="Disordered" evidence="2">
    <location>
        <begin position="12"/>
        <end position="37"/>
    </location>
</feature>
<proteinExistence type="predicted"/>